<dbReference type="SFLD" id="SFLDS00003">
    <property type="entry name" value="Haloacid_Dehalogenase"/>
    <property type="match status" value="1"/>
</dbReference>
<dbReference type="InterPro" id="IPR000150">
    <property type="entry name" value="Cof"/>
</dbReference>
<dbReference type="GO" id="GO:0033883">
    <property type="term" value="F:pyridoxal phosphatase activity"/>
    <property type="evidence" value="ECO:0007669"/>
    <property type="project" value="UniProtKB-EC"/>
</dbReference>
<dbReference type="CDD" id="cd07516">
    <property type="entry name" value="HAD_Pase"/>
    <property type="match status" value="1"/>
</dbReference>
<gene>
    <name evidence="6" type="primary">yigL</name>
    <name evidence="6" type="ORF">VMF7928_04137</name>
</gene>
<keyword evidence="7" id="KW-1185">Reference proteome</keyword>
<keyword evidence="2" id="KW-0479">Metal-binding</keyword>
<dbReference type="Gene3D" id="3.40.50.1000">
    <property type="entry name" value="HAD superfamily/HAD-like"/>
    <property type="match status" value="1"/>
</dbReference>
<comment type="caution">
    <text evidence="6">The sequence shown here is derived from an EMBL/GenBank/DDBJ whole genome shotgun (WGS) entry which is preliminary data.</text>
</comment>
<dbReference type="SFLD" id="SFLDG01144">
    <property type="entry name" value="C2.B.4:_PGP_Like"/>
    <property type="match status" value="1"/>
</dbReference>
<keyword evidence="3 6" id="KW-0378">Hydrolase</keyword>
<dbReference type="SFLD" id="SFLDG01140">
    <property type="entry name" value="C2.B:_Phosphomannomutase_and_P"/>
    <property type="match status" value="1"/>
</dbReference>
<evidence type="ECO:0000256" key="3">
    <source>
        <dbReference type="ARBA" id="ARBA00022801"/>
    </source>
</evidence>
<comment type="cofactor">
    <cofactor evidence="1">
        <name>Mg(2+)</name>
        <dbReference type="ChEBI" id="CHEBI:18420"/>
    </cofactor>
</comment>
<dbReference type="Pfam" id="PF08282">
    <property type="entry name" value="Hydrolase_3"/>
    <property type="match status" value="1"/>
</dbReference>
<protein>
    <submittedName>
        <fullName evidence="6">Pyridoxal phosphate phosphatase YigL</fullName>
        <ecNumber evidence="6">3.1.3.74</ecNumber>
    </submittedName>
</protein>
<dbReference type="PANTHER" id="PTHR47267">
    <property type="match status" value="1"/>
</dbReference>
<dbReference type="Proteomes" id="UP000838748">
    <property type="component" value="Unassembled WGS sequence"/>
</dbReference>
<evidence type="ECO:0000256" key="4">
    <source>
        <dbReference type="ARBA" id="ARBA00022842"/>
    </source>
</evidence>
<dbReference type="InterPro" id="IPR036412">
    <property type="entry name" value="HAD-like_sf"/>
</dbReference>
<dbReference type="InterPro" id="IPR006379">
    <property type="entry name" value="HAD-SF_hydro_IIB"/>
</dbReference>
<evidence type="ECO:0000256" key="1">
    <source>
        <dbReference type="ARBA" id="ARBA00001946"/>
    </source>
</evidence>
<dbReference type="PANTHER" id="PTHR47267:SF4">
    <property type="entry name" value="PYRIDOXAL PHOSPHATE PHOSPHATASE YIGL"/>
    <property type="match status" value="1"/>
</dbReference>
<accession>A0ABM9A8T3</accession>
<evidence type="ECO:0000313" key="6">
    <source>
        <dbReference type="EMBL" id="CAH0542649.1"/>
    </source>
</evidence>
<evidence type="ECO:0000313" key="7">
    <source>
        <dbReference type="Proteomes" id="UP000838748"/>
    </source>
</evidence>
<sequence>MTNNDNTAPFRIVASDLDGTLLQPNHQLSDFTKQTLKQLHQAGYTFVFATGRHHVDVAGIRELAGIPAYMITSNGARVHDINDNLLFSHNVPESLVQGIVDVVKNESEIKIHIYQNDAWLTSKADEELKKFNESSGFSFEIFDVNNAPTNGISKIFFTHESHDYLVQFENIINERFAGQVNVAFSTPWCLEVMGAGVSKGEALEVVAKKLSHSLENCIAFGDGMNDVEMLTMAGKGLVMGTSHEKVFKALPNNEVIGANSEDAVAQYLKQHLLNNQ</sequence>
<dbReference type="NCBIfam" id="TIGR01484">
    <property type="entry name" value="HAD-SF-IIB"/>
    <property type="match status" value="1"/>
</dbReference>
<keyword evidence="4" id="KW-0460">Magnesium</keyword>
<dbReference type="EC" id="3.1.3.74" evidence="6"/>
<dbReference type="Gene3D" id="3.30.1240.10">
    <property type="match status" value="1"/>
</dbReference>
<dbReference type="EMBL" id="CAKLDM010000003">
    <property type="protein sequence ID" value="CAH0542649.1"/>
    <property type="molecule type" value="Genomic_DNA"/>
</dbReference>
<reference evidence="6" key="1">
    <citation type="submission" date="2021-11" db="EMBL/GenBank/DDBJ databases">
        <authorList>
            <person name="Rodrigo-Torres L."/>
            <person name="Arahal R. D."/>
            <person name="Lucena T."/>
        </authorList>
    </citation>
    <scope>NUCLEOTIDE SEQUENCE</scope>
    <source>
        <strain evidence="6">CECT 7928</strain>
    </source>
</reference>
<evidence type="ECO:0000256" key="5">
    <source>
        <dbReference type="ARBA" id="ARBA00034778"/>
    </source>
</evidence>
<dbReference type="PROSITE" id="PS01229">
    <property type="entry name" value="COF_2"/>
    <property type="match status" value="1"/>
</dbReference>
<evidence type="ECO:0000256" key="2">
    <source>
        <dbReference type="ARBA" id="ARBA00022723"/>
    </source>
</evidence>
<dbReference type="InterPro" id="IPR023214">
    <property type="entry name" value="HAD_sf"/>
</dbReference>
<organism evidence="6 7">
    <name type="scientific">Vibrio marisflavi CECT 7928</name>
    <dbReference type="NCBI Taxonomy" id="634439"/>
    <lineage>
        <taxon>Bacteria</taxon>
        <taxon>Pseudomonadati</taxon>
        <taxon>Pseudomonadota</taxon>
        <taxon>Gammaproteobacteria</taxon>
        <taxon>Vibrionales</taxon>
        <taxon>Vibrionaceae</taxon>
        <taxon>Vibrio</taxon>
    </lineage>
</organism>
<name>A0ABM9A8T3_9VIBR</name>
<dbReference type="RefSeq" id="WP_237363626.1">
    <property type="nucleotide sequence ID" value="NZ_CAKLDM010000003.1"/>
</dbReference>
<comment type="similarity">
    <text evidence="5">Belongs to the HAD-like hydrolase superfamily. Cof family.</text>
</comment>
<proteinExistence type="inferred from homology"/>
<dbReference type="NCBIfam" id="TIGR00099">
    <property type="entry name" value="Cof-subfamily"/>
    <property type="match status" value="1"/>
</dbReference>
<dbReference type="SUPFAM" id="SSF56784">
    <property type="entry name" value="HAD-like"/>
    <property type="match status" value="1"/>
</dbReference>